<proteinExistence type="predicted"/>
<evidence type="ECO:0000313" key="1">
    <source>
        <dbReference type="EMBL" id="QFT26615.1"/>
    </source>
</evidence>
<evidence type="ECO:0008006" key="3">
    <source>
        <dbReference type="Google" id="ProtNLM"/>
    </source>
</evidence>
<dbReference type="KEGG" id="vaq:FIV01_09265"/>
<reference evidence="1 2" key="1">
    <citation type="submission" date="2019-10" db="EMBL/GenBank/DDBJ databases">
        <title>Complete genome sequence of Vibrio sp. strain THAF100, isolated from non-filtered water from the water column of tank 6 of a marine aquarium containing stony-coral fragments. Water maintained at 26 degree C.</title>
        <authorList>
            <person name="Ruckert C."/>
            <person name="Franco A."/>
            <person name="Kalinowski J."/>
            <person name="Glaeser S."/>
        </authorList>
    </citation>
    <scope>NUCLEOTIDE SEQUENCE [LARGE SCALE GENOMIC DNA]</scope>
    <source>
        <strain evidence="1 2">THAF100</strain>
    </source>
</reference>
<evidence type="ECO:0000313" key="2">
    <source>
        <dbReference type="Proteomes" id="UP000326936"/>
    </source>
</evidence>
<gene>
    <name evidence="1" type="ORF">FIV01_09265</name>
</gene>
<accession>A0A5P9CK51</accession>
<protein>
    <recommendedName>
        <fullName evidence="3">Tox-PL domain-containing protein</fullName>
    </recommendedName>
</protein>
<keyword evidence="2" id="KW-1185">Reference proteome</keyword>
<dbReference type="AlphaFoldDB" id="A0A5P9CK51"/>
<dbReference type="OrthoDB" id="6427982at2"/>
<dbReference type="Proteomes" id="UP000326936">
    <property type="component" value="Chromosome"/>
</dbReference>
<dbReference type="EMBL" id="CP045350">
    <property type="protein sequence ID" value="QFT26615.1"/>
    <property type="molecule type" value="Genomic_DNA"/>
</dbReference>
<organism evidence="1 2">
    <name type="scientific">Vibrio aquimaris</name>
    <dbReference type="NCBI Taxonomy" id="2587862"/>
    <lineage>
        <taxon>Bacteria</taxon>
        <taxon>Pseudomonadati</taxon>
        <taxon>Pseudomonadota</taxon>
        <taxon>Gammaproteobacteria</taxon>
        <taxon>Vibrionales</taxon>
        <taxon>Vibrionaceae</taxon>
        <taxon>Vibrio</taxon>
    </lineage>
</organism>
<sequence>MIERIDSFESLSVSDIPSDLSLPKDYTFHPDYTSGTQDWQHLSADFQSQAARGLNAALTYISQSSNPNKVSGMFANALSLIKDHQMALNRNCTYCSKAVDRNLDALAREDFNHYFVATETAQGSISMDVENVKSQTLEKDQPLTILLSELVAEGERAIITVPVKDKGYSHAMNFIHHSNGCAVIDGQLNKVYNFNNDDDREKFDSKYGAGVDTKPAIVSVWNTGPSPTSKDEEFEVVNVSDIEYKGWQLV</sequence>
<dbReference type="RefSeq" id="WP_152430731.1">
    <property type="nucleotide sequence ID" value="NZ_CBCSDK010000007.1"/>
</dbReference>
<name>A0A5P9CK51_9VIBR</name>